<organism evidence="7 8">
    <name type="scientific">Claviceps pazoutovae</name>
    <dbReference type="NCBI Taxonomy" id="1649127"/>
    <lineage>
        <taxon>Eukaryota</taxon>
        <taxon>Fungi</taxon>
        <taxon>Dikarya</taxon>
        <taxon>Ascomycota</taxon>
        <taxon>Pezizomycotina</taxon>
        <taxon>Sordariomycetes</taxon>
        <taxon>Hypocreomycetidae</taxon>
        <taxon>Hypocreales</taxon>
        <taxon>Clavicipitaceae</taxon>
        <taxon>Claviceps</taxon>
    </lineage>
</organism>
<reference evidence="7 8" key="1">
    <citation type="journal article" date="2020" name="bioRxiv">
        <title>Whole genome comparisons of ergot fungi reveals the divergence and evolution of species within the genus Claviceps are the result of varying mechanisms driving genome evolution and host range expansion.</title>
        <authorList>
            <person name="Wyka S.A."/>
            <person name="Mondo S.J."/>
            <person name="Liu M."/>
            <person name="Dettman J."/>
            <person name="Nalam V."/>
            <person name="Broders K.D."/>
        </authorList>
    </citation>
    <scope>NUCLEOTIDE SEQUENCE [LARGE SCALE GENOMIC DNA]</scope>
    <source>
        <strain evidence="7 8">CCC 1485</strain>
    </source>
</reference>
<feature type="domain" description="Scytalone dehydratase-like" evidence="6">
    <location>
        <begin position="30"/>
        <end position="178"/>
    </location>
</feature>
<evidence type="ECO:0000256" key="2">
    <source>
        <dbReference type="ARBA" id="ARBA00023239"/>
    </source>
</evidence>
<dbReference type="InterPro" id="IPR049884">
    <property type="entry name" value="Scytalone_dh"/>
</dbReference>
<evidence type="ECO:0000313" key="7">
    <source>
        <dbReference type="EMBL" id="KAG5939821.1"/>
    </source>
</evidence>
<dbReference type="GO" id="GO:0006582">
    <property type="term" value="P:melanin metabolic process"/>
    <property type="evidence" value="ECO:0007669"/>
    <property type="project" value="InterPro"/>
</dbReference>
<feature type="binding site" evidence="5">
    <location>
        <position position="65"/>
    </location>
    <ligand>
        <name>substrate</name>
    </ligand>
</feature>
<keyword evidence="2 3" id="KW-0456">Lyase</keyword>
<feature type="binding site" evidence="5">
    <location>
        <position position="45"/>
    </location>
    <ligand>
        <name>substrate</name>
    </ligand>
</feature>
<dbReference type="SUPFAM" id="SSF54427">
    <property type="entry name" value="NTF2-like"/>
    <property type="match status" value="1"/>
</dbReference>
<feature type="active site" evidence="4">
    <location>
        <position position="100"/>
    </location>
</feature>
<dbReference type="InterPro" id="IPR004235">
    <property type="entry name" value="Scytalone_dehydratase"/>
</dbReference>
<accession>A0A9P7MDC1</accession>
<dbReference type="Pfam" id="PF02982">
    <property type="entry name" value="Scytalone_dh"/>
    <property type="match status" value="1"/>
</dbReference>
<gene>
    <name evidence="7" type="ORF">E4U60_000753</name>
</gene>
<dbReference type="OrthoDB" id="5281072at2759"/>
<keyword evidence="8" id="KW-1185">Reference proteome</keyword>
<protein>
    <recommendedName>
        <fullName evidence="6">Scytalone dehydratase-like domain-containing protein</fullName>
    </recommendedName>
</protein>
<evidence type="ECO:0000256" key="5">
    <source>
        <dbReference type="PIRSR" id="PIRSR024851-51"/>
    </source>
</evidence>
<dbReference type="GO" id="GO:0030411">
    <property type="term" value="F:scytalone dehydratase activity"/>
    <property type="evidence" value="ECO:0007669"/>
    <property type="project" value="InterPro"/>
</dbReference>
<evidence type="ECO:0000313" key="8">
    <source>
        <dbReference type="Proteomes" id="UP000706124"/>
    </source>
</evidence>
<evidence type="ECO:0000259" key="6">
    <source>
        <dbReference type="Pfam" id="PF02982"/>
    </source>
</evidence>
<dbReference type="Proteomes" id="UP000706124">
    <property type="component" value="Unassembled WGS sequence"/>
</dbReference>
<evidence type="ECO:0000256" key="3">
    <source>
        <dbReference type="PIRNR" id="PIRNR024851"/>
    </source>
</evidence>
<evidence type="ECO:0000256" key="4">
    <source>
        <dbReference type="PIRSR" id="PIRSR024851-50"/>
    </source>
</evidence>
<dbReference type="PIRSF" id="PIRSF024851">
    <property type="entry name" value="SCD1"/>
    <property type="match status" value="1"/>
</dbReference>
<dbReference type="EMBL" id="SRPO01000125">
    <property type="protein sequence ID" value="KAG5939821.1"/>
    <property type="molecule type" value="Genomic_DNA"/>
</dbReference>
<name>A0A9P7MDC1_9HYPO</name>
<feature type="active site" evidence="4">
    <location>
        <position position="125"/>
    </location>
</feature>
<proteinExistence type="inferred from homology"/>
<dbReference type="AlphaFoldDB" id="A0A9P7MDC1"/>
<evidence type="ECO:0000256" key="1">
    <source>
        <dbReference type="ARBA" id="ARBA00008584"/>
    </source>
</evidence>
<comment type="similarity">
    <text evidence="1 3">Belongs to the scytalone dehydratase family.</text>
</comment>
<comment type="caution">
    <text evidence="7">The sequence shown here is derived from an EMBL/GenBank/DDBJ whole genome shotgun (WGS) entry which is preliminary data.</text>
</comment>
<sequence>MSKTPSYEGRQKSTRSYLSLQNANSSSVPDATACHAALFEWAESYDTKNWDRLSKCIAPTLQIDYRAVFGQFWEAMPADEFVGMVSSPGFLGNPLIKTQHFVGMTRWTQTSEDSITGRHQMRVAHQKYADAQMKEVILKGHGHGGATTWFCKVDGDWKFAGIEPEIRWAEFDLDKIFVE</sequence>
<dbReference type="Gene3D" id="3.10.450.50">
    <property type="match status" value="1"/>
</dbReference>
<dbReference type="InterPro" id="IPR032710">
    <property type="entry name" value="NTF2-like_dom_sf"/>
</dbReference>